<evidence type="ECO:0000256" key="1">
    <source>
        <dbReference type="SAM" id="MobiDB-lite"/>
    </source>
</evidence>
<accession>A0A3B0RKR7</accession>
<dbReference type="EMBL" id="UOEC01000054">
    <property type="protein sequence ID" value="VAV88868.1"/>
    <property type="molecule type" value="Genomic_DNA"/>
</dbReference>
<feature type="region of interest" description="Disordered" evidence="1">
    <location>
        <begin position="1"/>
        <end position="30"/>
    </location>
</feature>
<name>A0A3B0RKR7_9ZZZZ</name>
<feature type="compositionally biased region" description="Basic and acidic residues" evidence="1">
    <location>
        <begin position="1"/>
        <end position="27"/>
    </location>
</feature>
<dbReference type="InterPro" id="IPR003768">
    <property type="entry name" value="ScpA"/>
</dbReference>
<dbReference type="PANTHER" id="PTHR33969">
    <property type="entry name" value="SEGREGATION AND CONDENSATION PROTEIN A"/>
    <property type="match status" value="1"/>
</dbReference>
<dbReference type="Pfam" id="PF02616">
    <property type="entry name" value="SMC_ScpA"/>
    <property type="match status" value="1"/>
</dbReference>
<dbReference type="AlphaFoldDB" id="A0A3B0RKR7"/>
<feature type="non-terminal residue" evidence="2">
    <location>
        <position position="249"/>
    </location>
</feature>
<dbReference type="PANTHER" id="PTHR33969:SF2">
    <property type="entry name" value="SEGREGATION AND CONDENSATION PROTEIN A"/>
    <property type="match status" value="1"/>
</dbReference>
<reference evidence="2" key="1">
    <citation type="submission" date="2018-06" db="EMBL/GenBank/DDBJ databases">
        <authorList>
            <person name="Zhirakovskaya E."/>
        </authorList>
    </citation>
    <scope>NUCLEOTIDE SEQUENCE</scope>
</reference>
<gene>
    <name evidence="2" type="ORF">MNBD_ALPHA08-335</name>
</gene>
<evidence type="ECO:0000313" key="2">
    <source>
        <dbReference type="EMBL" id="VAV88868.1"/>
    </source>
</evidence>
<dbReference type="Gene3D" id="6.10.250.2410">
    <property type="match status" value="1"/>
</dbReference>
<sequence length="249" mass="28237">MSNETRQSEKEPGRDWPDGKGPVRLDVDGASENPTLKGALIVDVAGFEGPLDLLLDLARRQKVDLAKISVLALANQYLDFISRSTRMRIEVAADYLVMAAWLAYLKSRLLVPQDPDDEEEIPAEELAAMLAFRLKRLQAMRDAAAQLMARNRLGQDVFSRGAPEPLIVETKTEFADNVVDLIKAYALRRTQEFAHHEYHIARLPVWSIQEARKVLQSLIGEMDDWGRLDQWLIEYLVEPEKRRSVVAST</sequence>
<protein>
    <submittedName>
        <fullName evidence="2">Segregation and condensation protein A</fullName>
    </submittedName>
</protein>
<organism evidence="2">
    <name type="scientific">hydrothermal vent metagenome</name>
    <dbReference type="NCBI Taxonomy" id="652676"/>
    <lineage>
        <taxon>unclassified sequences</taxon>
        <taxon>metagenomes</taxon>
        <taxon>ecological metagenomes</taxon>
    </lineage>
</organism>
<proteinExistence type="predicted"/>